<accession>A0A1R3L0M1</accession>
<dbReference type="AlphaFoldDB" id="A0A1R3L0M1"/>
<protein>
    <submittedName>
        <fullName evidence="1">Zinc finger family protein</fullName>
    </submittedName>
</protein>
<keyword evidence="2" id="KW-1185">Reference proteome</keyword>
<gene>
    <name evidence="1" type="ORF">COLO4_02618</name>
</gene>
<reference evidence="2" key="1">
    <citation type="submission" date="2013-09" db="EMBL/GenBank/DDBJ databases">
        <title>Corchorus olitorius genome sequencing.</title>
        <authorList>
            <person name="Alam M."/>
            <person name="Haque M.S."/>
            <person name="Islam M.S."/>
            <person name="Emdad E.M."/>
            <person name="Islam M.M."/>
            <person name="Ahmed B."/>
            <person name="Halim A."/>
            <person name="Hossen Q.M.M."/>
            <person name="Hossain M.Z."/>
            <person name="Ahmed R."/>
            <person name="Khan M.M."/>
            <person name="Islam R."/>
            <person name="Rashid M.M."/>
            <person name="Khan S.A."/>
            <person name="Rahman M.S."/>
            <person name="Alam M."/>
            <person name="Yahiya A.S."/>
            <person name="Khan M.S."/>
            <person name="Azam M.S."/>
            <person name="Haque T."/>
            <person name="Lashkar M.Z.H."/>
            <person name="Akhand A.I."/>
            <person name="Morshed G."/>
            <person name="Roy S."/>
            <person name="Uddin K.S."/>
            <person name="Rabeya T."/>
            <person name="Hossain A.S."/>
            <person name="Chowdhury A."/>
            <person name="Snigdha A.R."/>
            <person name="Mortoza M.S."/>
            <person name="Matin S.A."/>
            <person name="Hoque S.M.E."/>
            <person name="Islam M.K."/>
            <person name="Roy D.K."/>
            <person name="Haider R."/>
            <person name="Moosa M.M."/>
            <person name="Elias S.M."/>
            <person name="Hasan A.M."/>
            <person name="Jahan S."/>
            <person name="Shafiuddin M."/>
            <person name="Mahmood N."/>
            <person name="Shommy N.S."/>
        </authorList>
    </citation>
    <scope>NUCLEOTIDE SEQUENCE [LARGE SCALE GENOMIC DNA]</scope>
    <source>
        <strain evidence="2">cv. O-4</strain>
    </source>
</reference>
<dbReference type="Proteomes" id="UP000187203">
    <property type="component" value="Unassembled WGS sequence"/>
</dbReference>
<sequence>MGLDWASLEHLSYRKLPCPADLDWTAMRVMSPPSPVASGKNATNSVHL</sequence>
<organism evidence="1 2">
    <name type="scientific">Corchorus olitorius</name>
    <dbReference type="NCBI Taxonomy" id="93759"/>
    <lineage>
        <taxon>Eukaryota</taxon>
        <taxon>Viridiplantae</taxon>
        <taxon>Streptophyta</taxon>
        <taxon>Embryophyta</taxon>
        <taxon>Tracheophyta</taxon>
        <taxon>Spermatophyta</taxon>
        <taxon>Magnoliopsida</taxon>
        <taxon>eudicotyledons</taxon>
        <taxon>Gunneridae</taxon>
        <taxon>Pentapetalae</taxon>
        <taxon>rosids</taxon>
        <taxon>malvids</taxon>
        <taxon>Malvales</taxon>
        <taxon>Malvaceae</taxon>
        <taxon>Grewioideae</taxon>
        <taxon>Apeibeae</taxon>
        <taxon>Corchorus</taxon>
    </lineage>
</organism>
<name>A0A1R3L0M1_9ROSI</name>
<evidence type="ECO:0000313" key="1">
    <source>
        <dbReference type="EMBL" id="OMP12896.1"/>
    </source>
</evidence>
<comment type="caution">
    <text evidence="1">The sequence shown here is derived from an EMBL/GenBank/DDBJ whole genome shotgun (WGS) entry which is preliminary data.</text>
</comment>
<dbReference type="EMBL" id="AWUE01005693">
    <property type="protein sequence ID" value="OMP12896.1"/>
    <property type="molecule type" value="Genomic_DNA"/>
</dbReference>
<evidence type="ECO:0000313" key="2">
    <source>
        <dbReference type="Proteomes" id="UP000187203"/>
    </source>
</evidence>
<proteinExistence type="predicted"/>